<dbReference type="PROSITE" id="PS00028">
    <property type="entry name" value="ZINC_FINGER_C2H2_1"/>
    <property type="match status" value="1"/>
</dbReference>
<proteinExistence type="predicted"/>
<gene>
    <name evidence="2" type="ORF">BDN70DRAFT_940130</name>
</gene>
<dbReference type="InterPro" id="IPR013087">
    <property type="entry name" value="Znf_C2H2_type"/>
</dbReference>
<keyword evidence="3" id="KW-1185">Reference proteome</keyword>
<organism evidence="2 3">
    <name type="scientific">Pholiota conissans</name>
    <dbReference type="NCBI Taxonomy" id="109636"/>
    <lineage>
        <taxon>Eukaryota</taxon>
        <taxon>Fungi</taxon>
        <taxon>Dikarya</taxon>
        <taxon>Basidiomycota</taxon>
        <taxon>Agaricomycotina</taxon>
        <taxon>Agaricomycetes</taxon>
        <taxon>Agaricomycetidae</taxon>
        <taxon>Agaricales</taxon>
        <taxon>Agaricineae</taxon>
        <taxon>Strophariaceae</taxon>
        <taxon>Pholiota</taxon>
    </lineage>
</organism>
<protein>
    <recommendedName>
        <fullName evidence="1">C2H2-type domain-containing protein</fullName>
    </recommendedName>
</protein>
<accession>A0A9P5YK36</accession>
<name>A0A9P5YK36_9AGAR</name>
<evidence type="ECO:0000259" key="1">
    <source>
        <dbReference type="PROSITE" id="PS00028"/>
    </source>
</evidence>
<dbReference type="AlphaFoldDB" id="A0A9P5YK36"/>
<dbReference type="EMBL" id="MU156361">
    <property type="protein sequence ID" value="KAF9470054.1"/>
    <property type="molecule type" value="Genomic_DNA"/>
</dbReference>
<reference evidence="2" key="1">
    <citation type="submission" date="2020-11" db="EMBL/GenBank/DDBJ databases">
        <authorList>
            <consortium name="DOE Joint Genome Institute"/>
            <person name="Ahrendt S."/>
            <person name="Riley R."/>
            <person name="Andreopoulos W."/>
            <person name="Labutti K."/>
            <person name="Pangilinan J."/>
            <person name="Ruiz-Duenas F.J."/>
            <person name="Barrasa J.M."/>
            <person name="Sanchez-Garcia M."/>
            <person name="Camarero S."/>
            <person name="Miyauchi S."/>
            <person name="Serrano A."/>
            <person name="Linde D."/>
            <person name="Babiker R."/>
            <person name="Drula E."/>
            <person name="Ayuso-Fernandez I."/>
            <person name="Pacheco R."/>
            <person name="Padilla G."/>
            <person name="Ferreira P."/>
            <person name="Barriuso J."/>
            <person name="Kellner H."/>
            <person name="Castanera R."/>
            <person name="Alfaro M."/>
            <person name="Ramirez L."/>
            <person name="Pisabarro A.G."/>
            <person name="Kuo A."/>
            <person name="Tritt A."/>
            <person name="Lipzen A."/>
            <person name="He G."/>
            <person name="Yan M."/>
            <person name="Ng V."/>
            <person name="Cullen D."/>
            <person name="Martin F."/>
            <person name="Rosso M.-N."/>
            <person name="Henrissat B."/>
            <person name="Hibbett D."/>
            <person name="Martinez A.T."/>
            <person name="Grigoriev I.V."/>
        </authorList>
    </citation>
    <scope>NUCLEOTIDE SEQUENCE</scope>
    <source>
        <strain evidence="2">CIRM-BRFM 674</strain>
    </source>
</reference>
<comment type="caution">
    <text evidence="2">The sequence shown here is derived from an EMBL/GenBank/DDBJ whole genome shotgun (WGS) entry which is preliminary data.</text>
</comment>
<evidence type="ECO:0000313" key="3">
    <source>
        <dbReference type="Proteomes" id="UP000807469"/>
    </source>
</evidence>
<dbReference type="Pfam" id="PF12013">
    <property type="entry name" value="OrsD"/>
    <property type="match status" value="1"/>
</dbReference>
<dbReference type="InterPro" id="IPR022698">
    <property type="entry name" value="OrsD"/>
</dbReference>
<sequence length="314" mass="35151">MHAATSPNPLTDTAPPNVLKNEDVNTIHSAMPSSPLFKLNSDAVKQVLADVSLHVVTVTSIPTPVSIIVCRECRMGVTQKNASTHPNNYHSIPISTKQKRLLEEAIQSLDVVSSNQELSYPLPNQPPIDGFKVYPGYSCNYCEFCCYSKATAEKHKSQVHRDIRKRAADTFKEASIQTFFIGNAHYFQVRPELEGLPSEDLYAVYVNTIAPELESLTNINGPVSQHELPLLLKETLWHQHLHDYVQDTKTTSTLVSLVKPPSALVPYGAVLARLINMYMHDIRQKAQKADVEVKYLLIECPRSVFFKSILRPST</sequence>
<dbReference type="Proteomes" id="UP000807469">
    <property type="component" value="Unassembled WGS sequence"/>
</dbReference>
<dbReference type="OrthoDB" id="2799352at2759"/>
<evidence type="ECO:0000313" key="2">
    <source>
        <dbReference type="EMBL" id="KAF9470054.1"/>
    </source>
</evidence>
<feature type="domain" description="C2H2-type" evidence="1">
    <location>
        <begin position="139"/>
        <end position="160"/>
    </location>
</feature>